<dbReference type="PANTHER" id="PTHR33545">
    <property type="entry name" value="UPF0750 MEMBRANE PROTEIN YITT-RELATED"/>
    <property type="match status" value="1"/>
</dbReference>
<dbReference type="InterPro" id="IPR051461">
    <property type="entry name" value="UPF0750_membrane"/>
</dbReference>
<evidence type="ECO:0000256" key="2">
    <source>
        <dbReference type="ARBA" id="ARBA00022475"/>
    </source>
</evidence>
<dbReference type="PANTHER" id="PTHR33545:SF5">
    <property type="entry name" value="UPF0750 MEMBRANE PROTEIN YITT"/>
    <property type="match status" value="1"/>
</dbReference>
<evidence type="ECO:0000313" key="9">
    <source>
        <dbReference type="Proteomes" id="UP000282321"/>
    </source>
</evidence>
<comment type="caution">
    <text evidence="8">The sequence shown here is derived from an EMBL/GenBank/DDBJ whole genome shotgun (WGS) entry which is preliminary data.</text>
</comment>
<dbReference type="GO" id="GO:0005886">
    <property type="term" value="C:plasma membrane"/>
    <property type="evidence" value="ECO:0007669"/>
    <property type="project" value="UniProtKB-SubCell"/>
</dbReference>
<dbReference type="Pfam" id="PF10035">
    <property type="entry name" value="DUF2179"/>
    <property type="match status" value="1"/>
</dbReference>
<dbReference type="Pfam" id="PF02588">
    <property type="entry name" value="YitT_membrane"/>
    <property type="match status" value="1"/>
</dbReference>
<dbReference type="InterPro" id="IPR019264">
    <property type="entry name" value="DUF2179"/>
</dbReference>
<feature type="transmembrane region" description="Helical" evidence="6">
    <location>
        <begin position="44"/>
        <end position="66"/>
    </location>
</feature>
<keyword evidence="3 6" id="KW-0812">Transmembrane</keyword>
<dbReference type="AlphaFoldDB" id="A0A660SC70"/>
<accession>A0A660SC70</accession>
<reference evidence="8 9" key="1">
    <citation type="submission" date="2018-06" db="EMBL/GenBank/DDBJ databases">
        <title>Extensive metabolic versatility and redundancy in microbially diverse, dynamic hydrothermal sediments.</title>
        <authorList>
            <person name="Dombrowski N."/>
            <person name="Teske A."/>
            <person name="Baker B.J."/>
        </authorList>
    </citation>
    <scope>NUCLEOTIDE SEQUENCE [LARGE SCALE GENOMIC DNA]</scope>
    <source>
        <strain evidence="8">B35_G9</strain>
    </source>
</reference>
<dbReference type="Gene3D" id="3.30.70.120">
    <property type="match status" value="1"/>
</dbReference>
<dbReference type="InterPro" id="IPR003740">
    <property type="entry name" value="YitT"/>
</dbReference>
<dbReference type="InterPro" id="IPR015867">
    <property type="entry name" value="N-reg_PII/ATP_PRibTrfase_C"/>
</dbReference>
<dbReference type="Proteomes" id="UP000282321">
    <property type="component" value="Unassembled WGS sequence"/>
</dbReference>
<organism evidence="8 9">
    <name type="scientific">candidate division TA06 bacterium</name>
    <dbReference type="NCBI Taxonomy" id="2250710"/>
    <lineage>
        <taxon>Bacteria</taxon>
        <taxon>Bacteria division TA06</taxon>
    </lineage>
</organism>
<evidence type="ECO:0000256" key="1">
    <source>
        <dbReference type="ARBA" id="ARBA00004651"/>
    </source>
</evidence>
<feature type="transmembrane region" description="Helical" evidence="6">
    <location>
        <begin position="6"/>
        <end position="24"/>
    </location>
</feature>
<sequence length="185" mass="20494">MTDNILLASFAGSVILGAGIGIIFKFRGSTGGTDIPVAIMRKKLGFSAVSGYFLVETSIILTITLVFREPNILILAYLNLFISSKICDMVLEGLPYVKGVYIVTDSKYEADIKDKILKQLNRGVTVFKAEGGFTGVPRNVLFCVINRREIEKLKDIIKETDKNSFLIINDVYDVIGTGFRSRLEQ</sequence>
<keyword evidence="4 6" id="KW-1133">Transmembrane helix</keyword>
<comment type="subcellular location">
    <subcellularLocation>
        <location evidence="1">Cell membrane</location>
        <topology evidence="1">Multi-pass membrane protein</topology>
    </subcellularLocation>
</comment>
<gene>
    <name evidence="8" type="ORF">DRP44_02115</name>
</gene>
<evidence type="ECO:0000256" key="3">
    <source>
        <dbReference type="ARBA" id="ARBA00022692"/>
    </source>
</evidence>
<evidence type="ECO:0000259" key="7">
    <source>
        <dbReference type="Pfam" id="PF10035"/>
    </source>
</evidence>
<dbReference type="CDD" id="cd16380">
    <property type="entry name" value="YitT_C"/>
    <property type="match status" value="1"/>
</dbReference>
<evidence type="ECO:0000256" key="4">
    <source>
        <dbReference type="ARBA" id="ARBA00022989"/>
    </source>
</evidence>
<evidence type="ECO:0000256" key="6">
    <source>
        <dbReference type="SAM" id="Phobius"/>
    </source>
</evidence>
<evidence type="ECO:0000256" key="5">
    <source>
        <dbReference type="ARBA" id="ARBA00023136"/>
    </source>
</evidence>
<keyword evidence="5 6" id="KW-0472">Membrane</keyword>
<proteinExistence type="predicted"/>
<dbReference type="EMBL" id="QNBC01000016">
    <property type="protein sequence ID" value="RKX67600.1"/>
    <property type="molecule type" value="Genomic_DNA"/>
</dbReference>
<protein>
    <recommendedName>
        <fullName evidence="7">DUF2179 domain-containing protein</fullName>
    </recommendedName>
</protein>
<feature type="domain" description="DUF2179" evidence="7">
    <location>
        <begin position="122"/>
        <end position="176"/>
    </location>
</feature>
<evidence type="ECO:0000313" key="8">
    <source>
        <dbReference type="EMBL" id="RKX67600.1"/>
    </source>
</evidence>
<name>A0A660SC70_UNCT6</name>
<keyword evidence="2" id="KW-1003">Cell membrane</keyword>